<proteinExistence type="predicted"/>
<comment type="caution">
    <text evidence="2">The sequence shown here is derived from an EMBL/GenBank/DDBJ whole genome shotgun (WGS) entry which is preliminary data.</text>
</comment>
<dbReference type="Gene3D" id="3.90.180.10">
    <property type="entry name" value="Medium-chain alcohol dehydrogenases, catalytic domain"/>
    <property type="match status" value="2"/>
</dbReference>
<dbReference type="InterPro" id="IPR036291">
    <property type="entry name" value="NAD(P)-bd_dom_sf"/>
</dbReference>
<evidence type="ECO:0000256" key="1">
    <source>
        <dbReference type="ARBA" id="ARBA00023002"/>
    </source>
</evidence>
<evidence type="ECO:0000313" key="3">
    <source>
        <dbReference type="Proteomes" id="UP000477951"/>
    </source>
</evidence>
<dbReference type="EMBL" id="WPHR01000012">
    <property type="protein sequence ID" value="MUZ74094.1"/>
    <property type="molecule type" value="Genomic_DNA"/>
</dbReference>
<accession>A0A6L6VEI4</accession>
<dbReference type="PANTHER" id="PTHR43189">
    <property type="entry name" value="ZINC-TYPE ALCOHOL DEHYDROGENASE-LIKE PROTEIN C1198.01-RELATED"/>
    <property type="match status" value="1"/>
</dbReference>
<reference evidence="2 3" key="1">
    <citation type="submission" date="2019-12" db="EMBL/GenBank/DDBJ databases">
        <title>Whole-genome sequencing of Allorhizobium vitis.</title>
        <authorList>
            <person name="Gan H.M."/>
            <person name="Szegedi E."/>
            <person name="Burr T."/>
            <person name="Savka M.A."/>
        </authorList>
    </citation>
    <scope>NUCLEOTIDE SEQUENCE [LARGE SCALE GENOMIC DNA]</scope>
    <source>
        <strain evidence="2 3">CG516</strain>
    </source>
</reference>
<dbReference type="PANTHER" id="PTHR43189:SF1">
    <property type="entry name" value="ZINC-TYPE ALCOHOL DEHYDROGENASE-LIKE PROTEIN C1198.01"/>
    <property type="match status" value="1"/>
</dbReference>
<dbReference type="GO" id="GO:0016491">
    <property type="term" value="F:oxidoreductase activity"/>
    <property type="evidence" value="ECO:0007669"/>
    <property type="project" value="UniProtKB-KW"/>
</dbReference>
<name>A0A6L6VEI4_AGRVI</name>
<protein>
    <submittedName>
        <fullName evidence="2">Oxidoreductase</fullName>
    </submittedName>
</protein>
<dbReference type="RefSeq" id="WP_156615214.1">
    <property type="nucleotide sequence ID" value="NZ_WPHR01000012.1"/>
</dbReference>
<dbReference type="SUPFAM" id="SSF50129">
    <property type="entry name" value="GroES-like"/>
    <property type="match status" value="1"/>
</dbReference>
<keyword evidence="1" id="KW-0560">Oxidoreductase</keyword>
<dbReference type="Proteomes" id="UP000477951">
    <property type="component" value="Unassembled WGS sequence"/>
</dbReference>
<dbReference type="AlphaFoldDB" id="A0A6L6VEI4"/>
<sequence>MMQQETRQLFAVQGAKGVQVLRETMPPCDDNHVVVATDFTMVSPGTEMHYIRQACETGETLQLGYCAVGTVLHKGAHVDHVEEGDRVIAMGWREAIHSDYLVMPRRLVCRIAGDLPGELAILATLAATVIHAGDRSRLTNRDRVLILGLGGLGMLMALMATDAGAEVCIWDLQAERMRQCAAWPAFDPVQSQPGSRGRFTRIYFCGDGDVSDQIGGFLDLLDPDGNGQDRSMLVNLGRLSGRIGFSPASGNFDLVNVSRCGAGYRDDRYHAGLADVVPLPGEARVDDNLARALALIDRQRQLAATLPRIIFSPHQVLALYRGEASFPVGFSLIRHGDRGEGLGLDGH</sequence>
<dbReference type="InterPro" id="IPR011032">
    <property type="entry name" value="GroES-like_sf"/>
</dbReference>
<evidence type="ECO:0000313" key="2">
    <source>
        <dbReference type="EMBL" id="MUZ74094.1"/>
    </source>
</evidence>
<organism evidence="2 3">
    <name type="scientific">Agrobacterium vitis</name>
    <name type="common">Rhizobium vitis</name>
    <dbReference type="NCBI Taxonomy" id="373"/>
    <lineage>
        <taxon>Bacteria</taxon>
        <taxon>Pseudomonadati</taxon>
        <taxon>Pseudomonadota</taxon>
        <taxon>Alphaproteobacteria</taxon>
        <taxon>Hyphomicrobiales</taxon>
        <taxon>Rhizobiaceae</taxon>
        <taxon>Rhizobium/Agrobacterium group</taxon>
        <taxon>Agrobacterium</taxon>
    </lineage>
</organism>
<dbReference type="SUPFAM" id="SSF51735">
    <property type="entry name" value="NAD(P)-binding Rossmann-fold domains"/>
    <property type="match status" value="1"/>
</dbReference>
<gene>
    <name evidence="2" type="ORF">GOZ90_15505</name>
</gene>
<dbReference type="Gene3D" id="3.40.50.720">
    <property type="entry name" value="NAD(P)-binding Rossmann-like Domain"/>
    <property type="match status" value="1"/>
</dbReference>